<name>A0A6S6SEG1_9GAMM</name>
<sequence>MKYRHFFINKGIISAVFALCISNVSYALSNDPLGKHFLQKAVGDLSNCGPISALMARQYSQKNYKVVNLASSIRDARGQSHQDSSDDMFFSESTQGRWWKMSDIKSYFNKHNVAYKPLLVSNNPREIVNALRNNQIVLINLNMNDIPRGTRSIGKPYFTFPVPGGWGHYLMIIGFDYIDGELVFEAHDSFRRAGKNRLFYAKNIMRAVKRYYPETLLVKKH</sequence>
<reference evidence="2" key="1">
    <citation type="submission" date="2020-01" db="EMBL/GenBank/DDBJ databases">
        <authorList>
            <person name="Meier V. D."/>
            <person name="Meier V D."/>
        </authorList>
    </citation>
    <scope>NUCLEOTIDE SEQUENCE</scope>
    <source>
        <strain evidence="2">HLG_WM_MAG_07</strain>
    </source>
</reference>
<gene>
    <name evidence="2" type="ORF">HELGO_WM11221</name>
</gene>
<feature type="chain" id="PRO_5027785262" description="Peptidase C39-like domain-containing protein" evidence="1">
    <location>
        <begin position="28"/>
        <end position="221"/>
    </location>
</feature>
<dbReference type="EMBL" id="CACVAY010000015">
    <property type="protein sequence ID" value="CAA6803384.1"/>
    <property type="molecule type" value="Genomic_DNA"/>
</dbReference>
<keyword evidence="1" id="KW-0732">Signal</keyword>
<dbReference type="Gene3D" id="3.90.70.10">
    <property type="entry name" value="Cysteine proteinases"/>
    <property type="match status" value="1"/>
</dbReference>
<protein>
    <recommendedName>
        <fullName evidence="3">Peptidase C39-like domain-containing protein</fullName>
    </recommendedName>
</protein>
<accession>A0A6S6SEG1</accession>
<organism evidence="2">
    <name type="scientific">uncultured Thiotrichaceae bacterium</name>
    <dbReference type="NCBI Taxonomy" id="298394"/>
    <lineage>
        <taxon>Bacteria</taxon>
        <taxon>Pseudomonadati</taxon>
        <taxon>Pseudomonadota</taxon>
        <taxon>Gammaproteobacteria</taxon>
        <taxon>Thiotrichales</taxon>
        <taxon>Thiotrichaceae</taxon>
        <taxon>environmental samples</taxon>
    </lineage>
</organism>
<evidence type="ECO:0000256" key="1">
    <source>
        <dbReference type="SAM" id="SignalP"/>
    </source>
</evidence>
<feature type="signal peptide" evidence="1">
    <location>
        <begin position="1"/>
        <end position="27"/>
    </location>
</feature>
<dbReference type="AlphaFoldDB" id="A0A6S6SEG1"/>
<evidence type="ECO:0008006" key="3">
    <source>
        <dbReference type="Google" id="ProtNLM"/>
    </source>
</evidence>
<proteinExistence type="predicted"/>
<evidence type="ECO:0000313" key="2">
    <source>
        <dbReference type="EMBL" id="CAA6803384.1"/>
    </source>
</evidence>